<dbReference type="SUPFAM" id="SSF53167">
    <property type="entry name" value="Purine and uridine phosphorylases"/>
    <property type="match status" value="1"/>
</dbReference>
<dbReference type="EMBL" id="BRPE01000017">
    <property type="protein sequence ID" value="GLA89427.1"/>
    <property type="molecule type" value="Genomic_DNA"/>
</dbReference>
<feature type="region of interest" description="Disordered" evidence="2">
    <location>
        <begin position="502"/>
        <end position="542"/>
    </location>
</feature>
<sequence length="718" mass="79096">MSSKNHPFATDSVSSLRKAPPSCDFTVGWICAIFIEYLAALEVLDEKFEAHPGDVQAGGDYNEYTRGRIGNHYVVVVCLPAESYGLASAATVVTNMRSTFPTLRFALMVGIAGGSPRAGNDVRLGDVVVGTMVKPTRFGKDTTEGFEHTGHVPRPPNILLCRVNHLKMRTLMDIDMEKIVDDKVRALRITLRDRFQPRSTMVDRLYASDYIHSDVCDCKRNEPGLPDRIVAREERLPGNRLVVHSGPIASGDQVIKNAKIRDRDASKLGTICFDMESAALTSIDAIVIRGICDYADSHKNDEWHGYAAMAAALTAVEFLKLVPVADVQKTRIGITEEEVRRFVEASIDELKVVVDDTLCSQQENISRVQATLEGVDQRFSLLNRLKEPVTRNEDEVGRTVVQLRSLEESHNKLATALQDLSETILQQEKRSSTAETKREWATLRATVTSKSAECRKAAGFIGETLDVAGDVLEGVGEFTNKDEIKFASQMTRFGGRFGSIISKRGDKQADSPVNETATIEDTKETNDSFWQRPKFEKPNFISQTQDKFSSLVGKMSLRKGTNVEPEQSYGDGTDASFESTASNRTNGHHTSTPMPDNRLAEPVVESPTSSTTFSSTTASAPSGKSNSIPGGSHKTIPPGPLRPKPDRLRHRYGDGSGGSVQPLRGQVSHEQGFRNVQEPAQRVYRSPPSSQNTNVLNFARDIEKNGSTNCVIRPIHQR</sequence>
<dbReference type="PANTHER" id="PTHR46082:SF11">
    <property type="entry name" value="AAA+ ATPASE DOMAIN-CONTAINING PROTEIN-RELATED"/>
    <property type="match status" value="1"/>
</dbReference>
<gene>
    <name evidence="4" type="ORF">AtubIFM56815_003904</name>
</gene>
<accession>A0A9W6EPI0</accession>
<evidence type="ECO:0000313" key="4">
    <source>
        <dbReference type="EMBL" id="GLA89427.1"/>
    </source>
</evidence>
<feature type="domain" description="Nucleoside phosphorylase" evidence="3">
    <location>
        <begin position="56"/>
        <end position="304"/>
    </location>
</feature>
<feature type="compositionally biased region" description="Polar residues" evidence="2">
    <location>
        <begin position="576"/>
        <end position="594"/>
    </location>
</feature>
<organism evidence="4 5">
    <name type="scientific">Aspergillus tubingensis</name>
    <dbReference type="NCBI Taxonomy" id="5068"/>
    <lineage>
        <taxon>Eukaryota</taxon>
        <taxon>Fungi</taxon>
        <taxon>Dikarya</taxon>
        <taxon>Ascomycota</taxon>
        <taxon>Pezizomycotina</taxon>
        <taxon>Eurotiomycetes</taxon>
        <taxon>Eurotiomycetidae</taxon>
        <taxon>Eurotiales</taxon>
        <taxon>Aspergillaceae</taxon>
        <taxon>Aspergillus</taxon>
        <taxon>Aspergillus subgen. Circumdati</taxon>
    </lineage>
</organism>
<dbReference type="InterPro" id="IPR035994">
    <property type="entry name" value="Nucleoside_phosphorylase_sf"/>
</dbReference>
<feature type="compositionally biased region" description="Low complexity" evidence="2">
    <location>
        <begin position="606"/>
        <end position="622"/>
    </location>
</feature>
<evidence type="ECO:0000256" key="2">
    <source>
        <dbReference type="SAM" id="MobiDB-lite"/>
    </source>
</evidence>
<protein>
    <recommendedName>
        <fullName evidence="3">Nucleoside phosphorylase domain-containing protein</fullName>
    </recommendedName>
</protein>
<dbReference type="InterPro" id="IPR000845">
    <property type="entry name" value="Nucleoside_phosphorylase_d"/>
</dbReference>
<dbReference type="InterPro" id="IPR053137">
    <property type="entry name" value="NLR-like"/>
</dbReference>
<feature type="region of interest" description="Disordered" evidence="2">
    <location>
        <begin position="560"/>
        <end position="664"/>
    </location>
</feature>
<comment type="caution">
    <text evidence="4">The sequence shown here is derived from an EMBL/GenBank/DDBJ whole genome shotgun (WGS) entry which is preliminary data.</text>
</comment>
<dbReference type="PANTHER" id="PTHR46082">
    <property type="entry name" value="ATP/GTP-BINDING PROTEIN-RELATED"/>
    <property type="match status" value="1"/>
</dbReference>
<reference evidence="4" key="1">
    <citation type="submission" date="2022-07" db="EMBL/GenBank/DDBJ databases">
        <title>Taxonomy of Aspergillus series Nigri: significant species reduction supported by multi-species coalescent approaches.</title>
        <authorList>
            <person name="Bian C."/>
            <person name="Kusuya Y."/>
            <person name="Sklenar F."/>
            <person name="D'hooge E."/>
            <person name="Yaguchi T."/>
            <person name="Takahashi H."/>
            <person name="Hubka V."/>
        </authorList>
    </citation>
    <scope>NUCLEOTIDE SEQUENCE</scope>
    <source>
        <strain evidence="4">IFM 56815</strain>
    </source>
</reference>
<dbReference type="AlphaFoldDB" id="A0A9W6EPI0"/>
<dbReference type="Gene3D" id="3.40.50.1580">
    <property type="entry name" value="Nucleoside phosphorylase domain"/>
    <property type="match status" value="1"/>
</dbReference>
<keyword evidence="1" id="KW-0175">Coiled coil</keyword>
<proteinExistence type="predicted"/>
<feature type="coiled-coil region" evidence="1">
    <location>
        <begin position="403"/>
        <end position="437"/>
    </location>
</feature>
<dbReference type="Proteomes" id="UP001144157">
    <property type="component" value="Unassembled WGS sequence"/>
</dbReference>
<dbReference type="Pfam" id="PF01048">
    <property type="entry name" value="PNP_UDP_1"/>
    <property type="match status" value="1"/>
</dbReference>
<evidence type="ECO:0000259" key="3">
    <source>
        <dbReference type="Pfam" id="PF01048"/>
    </source>
</evidence>
<dbReference type="GO" id="GO:0003824">
    <property type="term" value="F:catalytic activity"/>
    <property type="evidence" value="ECO:0007669"/>
    <property type="project" value="InterPro"/>
</dbReference>
<evidence type="ECO:0000256" key="1">
    <source>
        <dbReference type="SAM" id="Coils"/>
    </source>
</evidence>
<name>A0A9W6EPI0_ASPTU</name>
<evidence type="ECO:0000313" key="5">
    <source>
        <dbReference type="Proteomes" id="UP001144157"/>
    </source>
</evidence>
<dbReference type="GO" id="GO:0009116">
    <property type="term" value="P:nucleoside metabolic process"/>
    <property type="evidence" value="ECO:0007669"/>
    <property type="project" value="InterPro"/>
</dbReference>